<evidence type="ECO:0000313" key="2">
    <source>
        <dbReference type="Proteomes" id="UP001180842"/>
    </source>
</evidence>
<protein>
    <submittedName>
        <fullName evidence="1">DUF1617 family protein</fullName>
    </submittedName>
</protein>
<dbReference type="InterPro" id="IPR011675">
    <property type="entry name" value="DUF1617"/>
</dbReference>
<comment type="caution">
    <text evidence="1">The sequence shown here is derived from an EMBL/GenBank/DDBJ whole genome shotgun (WGS) entry which is preliminary data.</text>
</comment>
<organism evidence="1 2">
    <name type="scientific">Enterococcus pseudoavium</name>
    <dbReference type="NCBI Taxonomy" id="44007"/>
    <lineage>
        <taxon>Bacteria</taxon>
        <taxon>Bacillati</taxon>
        <taxon>Bacillota</taxon>
        <taxon>Bacilli</taxon>
        <taxon>Lactobacillales</taxon>
        <taxon>Enterococcaceae</taxon>
        <taxon>Enterococcus</taxon>
    </lineage>
</organism>
<sequence>MEIILKNKELAPAINFLQSLNLKAADSRHRSKLVKLLVNAFEEFGQEEKELTKKFDLLDDNGELKKEKDRDLENVKLFNAGQQILANEEVIIDGGMYAKNIEEMPRILNEYDGEMSGKDAEIYDRLLDEME</sequence>
<dbReference type="EMBL" id="JARQAI010000024">
    <property type="protein sequence ID" value="MDT2737965.1"/>
    <property type="molecule type" value="Genomic_DNA"/>
</dbReference>
<dbReference type="Pfam" id="PF07761">
    <property type="entry name" value="DUF1617"/>
    <property type="match status" value="1"/>
</dbReference>
<evidence type="ECO:0000313" key="1">
    <source>
        <dbReference type="EMBL" id="MDT2737965.1"/>
    </source>
</evidence>
<dbReference type="RefSeq" id="WP_311797466.1">
    <property type="nucleotide sequence ID" value="NZ_JARQAI010000024.1"/>
</dbReference>
<dbReference type="AlphaFoldDB" id="A0AAE4I1P8"/>
<accession>A0AAE4I1P8</accession>
<dbReference type="Proteomes" id="UP001180842">
    <property type="component" value="Unassembled WGS sequence"/>
</dbReference>
<reference evidence="1" key="1">
    <citation type="submission" date="2023-03" db="EMBL/GenBank/DDBJ databases">
        <authorList>
            <person name="Shen W."/>
            <person name="Cai J."/>
        </authorList>
    </citation>
    <scope>NUCLEOTIDE SEQUENCE</scope>
    <source>
        <strain evidence="1">P69-2</strain>
    </source>
</reference>
<gene>
    <name evidence="1" type="ORF">P7H00_12675</name>
</gene>
<proteinExistence type="predicted"/>
<name>A0AAE4I1P8_9ENTE</name>